<evidence type="ECO:0000313" key="3">
    <source>
        <dbReference type="Proteomes" id="UP001162162"/>
    </source>
</evidence>
<name>A0AAV8ZH10_9CUCU</name>
<dbReference type="PANTHER" id="PTHR13251">
    <property type="entry name" value="EPILEPSY HOLOPROSENCEPHALY CANDIDATE 1/TMEM1"/>
    <property type="match status" value="1"/>
</dbReference>
<dbReference type="AlphaFoldDB" id="A0AAV8ZH10"/>
<dbReference type="GO" id="GO:1990071">
    <property type="term" value="C:TRAPPII protein complex"/>
    <property type="evidence" value="ECO:0007669"/>
    <property type="project" value="InterPro"/>
</dbReference>
<accession>A0AAV8ZH10</accession>
<dbReference type="Proteomes" id="UP001162162">
    <property type="component" value="Unassembled WGS sequence"/>
</dbReference>
<proteinExistence type="predicted"/>
<dbReference type="PANTHER" id="PTHR13251:SF3">
    <property type="entry name" value="TRAFFICKING PROTEIN PARTICLE COMPLEX SUBUNIT 10"/>
    <property type="match status" value="1"/>
</dbReference>
<dbReference type="InterPro" id="IPR045126">
    <property type="entry name" value="TRAPPC10/Trs130"/>
</dbReference>
<comment type="caution">
    <text evidence="2">The sequence shown here is derived from an EMBL/GenBank/DDBJ whole genome shotgun (WGS) entry which is preliminary data.</text>
</comment>
<dbReference type="EMBL" id="JAPWTK010000002">
    <property type="protein sequence ID" value="KAJ8962549.1"/>
    <property type="molecule type" value="Genomic_DNA"/>
</dbReference>
<reference evidence="2" key="1">
    <citation type="journal article" date="2023" name="Insect Mol. Biol.">
        <title>Genome sequencing provides insights into the evolution of gene families encoding plant cell wall-degrading enzymes in longhorned beetles.</title>
        <authorList>
            <person name="Shin N.R."/>
            <person name="Okamura Y."/>
            <person name="Kirsch R."/>
            <person name="Pauchet Y."/>
        </authorList>
    </citation>
    <scope>NUCLEOTIDE SEQUENCE</scope>
    <source>
        <strain evidence="2">AMC_N1</strain>
    </source>
</reference>
<dbReference type="Pfam" id="PF11817">
    <property type="entry name" value="Foie-gras_1"/>
    <property type="match status" value="1"/>
</dbReference>
<sequence length="382" mass="42093">MLLLTNKVWEMAASCLPFLHTCTRELIILEISSPPGAVACWLFLASMCVLQTCDKFNHADEVEEYSLHTASLWEYASQKIRSLGELCGLMPGGVPTSGQLHTVVLLSAGMGDNPGTPNHPSPTDKLKEALCSQDAFNKTYLELAELAVGTYKHIGRLRSARLVGREVASFYMLLGETQKAAAFLGDAMRTFEQDGWHELAAQTQIELADCFRKADDVRRLVGACAFVSAAQEIDTLIRWTYFDEMRKCLDALDGPLLVPFGDIVRIVSVALKSDAVIMQDSGVNVELAIDSNFPREVVCTNLVISLEADAKEHKKGGEKYSAGRVLTGKDLKAQDPMLQRMRMKRNLDFKQDRQLATAGVASKFTELRRKDSVAATHTQGGF</sequence>
<protein>
    <recommendedName>
        <fullName evidence="1">Trafficking protein particle complex subunit 11 domain-containing protein</fullName>
    </recommendedName>
</protein>
<gene>
    <name evidence="2" type="ORF">NQ318_000941</name>
</gene>
<dbReference type="GO" id="GO:0006891">
    <property type="term" value="P:intra-Golgi vesicle-mediated transport"/>
    <property type="evidence" value="ECO:0007669"/>
    <property type="project" value="TreeGrafter"/>
</dbReference>
<organism evidence="2 3">
    <name type="scientific">Aromia moschata</name>
    <dbReference type="NCBI Taxonomy" id="1265417"/>
    <lineage>
        <taxon>Eukaryota</taxon>
        <taxon>Metazoa</taxon>
        <taxon>Ecdysozoa</taxon>
        <taxon>Arthropoda</taxon>
        <taxon>Hexapoda</taxon>
        <taxon>Insecta</taxon>
        <taxon>Pterygota</taxon>
        <taxon>Neoptera</taxon>
        <taxon>Endopterygota</taxon>
        <taxon>Coleoptera</taxon>
        <taxon>Polyphaga</taxon>
        <taxon>Cucujiformia</taxon>
        <taxon>Chrysomeloidea</taxon>
        <taxon>Cerambycidae</taxon>
        <taxon>Cerambycinae</taxon>
        <taxon>Callichromatini</taxon>
        <taxon>Aromia</taxon>
    </lineage>
</organism>
<feature type="domain" description="Trafficking protein particle complex subunit 11" evidence="1">
    <location>
        <begin position="140"/>
        <end position="221"/>
    </location>
</feature>
<dbReference type="InterPro" id="IPR021773">
    <property type="entry name" value="TPC11"/>
</dbReference>
<keyword evidence="3" id="KW-1185">Reference proteome</keyword>
<evidence type="ECO:0000259" key="1">
    <source>
        <dbReference type="Pfam" id="PF11817"/>
    </source>
</evidence>
<dbReference type="GO" id="GO:0034498">
    <property type="term" value="P:early endosome to Golgi transport"/>
    <property type="evidence" value="ECO:0007669"/>
    <property type="project" value="TreeGrafter"/>
</dbReference>
<evidence type="ECO:0000313" key="2">
    <source>
        <dbReference type="EMBL" id="KAJ8962549.1"/>
    </source>
</evidence>
<dbReference type="GO" id="GO:0005829">
    <property type="term" value="C:cytosol"/>
    <property type="evidence" value="ECO:0007669"/>
    <property type="project" value="GOC"/>
</dbReference>